<dbReference type="PANTHER" id="PTHR22550">
    <property type="entry name" value="SPORE GERMINATION PROTEIN"/>
    <property type="match status" value="1"/>
</dbReference>
<dbReference type="AlphaFoldDB" id="A0A7S6WNK5"/>
<reference evidence="7 8" key="1">
    <citation type="submission" date="2020-09" db="EMBL/GenBank/DDBJ databases">
        <title>Characterization of Treponema spp. from bovine digital dermatitis in Korea.</title>
        <authorList>
            <person name="Espiritu H.M."/>
            <person name="Cho Y.I."/>
            <person name="Mamuad L."/>
        </authorList>
    </citation>
    <scope>NUCLEOTIDE SEQUENCE [LARGE SCALE GENOMIC DNA]</scope>
    <source>
        <strain evidence="7 8">KS1</strain>
    </source>
</reference>
<dbReference type="PROSITE" id="PS50234">
    <property type="entry name" value="VWFA"/>
    <property type="match status" value="1"/>
</dbReference>
<evidence type="ECO:0000313" key="8">
    <source>
        <dbReference type="Proteomes" id="UP000593915"/>
    </source>
</evidence>
<evidence type="ECO:0000256" key="5">
    <source>
        <dbReference type="SAM" id="Phobius"/>
    </source>
</evidence>
<feature type="transmembrane region" description="Helical" evidence="5">
    <location>
        <begin position="305"/>
        <end position="323"/>
    </location>
</feature>
<evidence type="ECO:0000313" key="7">
    <source>
        <dbReference type="EMBL" id="QOW60464.1"/>
    </source>
</evidence>
<dbReference type="InterPro" id="IPR050768">
    <property type="entry name" value="UPF0353/GerABKA_families"/>
</dbReference>
<dbReference type="SUPFAM" id="SSF53300">
    <property type="entry name" value="vWA-like"/>
    <property type="match status" value="1"/>
</dbReference>
<evidence type="ECO:0000256" key="1">
    <source>
        <dbReference type="ARBA" id="ARBA00022475"/>
    </source>
</evidence>
<protein>
    <submittedName>
        <fullName evidence="7">VWA domain-containing protein</fullName>
    </submittedName>
</protein>
<dbReference type="InterPro" id="IPR036465">
    <property type="entry name" value="vWFA_dom_sf"/>
</dbReference>
<dbReference type="Gene3D" id="3.40.50.410">
    <property type="entry name" value="von Willebrand factor, type A domain"/>
    <property type="match status" value="1"/>
</dbReference>
<evidence type="ECO:0000256" key="3">
    <source>
        <dbReference type="ARBA" id="ARBA00022989"/>
    </source>
</evidence>
<accession>A0A7S6WNK5</accession>
<keyword evidence="4 5" id="KW-0472">Membrane</keyword>
<dbReference type="EMBL" id="CP061839">
    <property type="protein sequence ID" value="QOW60464.1"/>
    <property type="molecule type" value="Genomic_DNA"/>
</dbReference>
<feature type="domain" description="VWFA" evidence="6">
    <location>
        <begin position="91"/>
        <end position="286"/>
    </location>
</feature>
<keyword evidence="1" id="KW-1003">Cell membrane</keyword>
<keyword evidence="3 5" id="KW-1133">Transmembrane helix</keyword>
<evidence type="ECO:0000256" key="2">
    <source>
        <dbReference type="ARBA" id="ARBA00022692"/>
    </source>
</evidence>
<dbReference type="PANTHER" id="PTHR22550:SF5">
    <property type="entry name" value="LEUCINE ZIPPER PROTEIN 4"/>
    <property type="match status" value="1"/>
</dbReference>
<dbReference type="Pfam" id="PF13519">
    <property type="entry name" value="VWA_2"/>
    <property type="match status" value="1"/>
</dbReference>
<feature type="transmembrane region" description="Helical" evidence="5">
    <location>
        <begin position="6"/>
        <end position="22"/>
    </location>
</feature>
<dbReference type="InterPro" id="IPR002035">
    <property type="entry name" value="VWF_A"/>
</dbReference>
<keyword evidence="2 5" id="KW-0812">Transmembrane</keyword>
<name>A0A7S6WNK5_9SPIR</name>
<gene>
    <name evidence="7" type="ORF">IFE08_11700</name>
</gene>
<evidence type="ECO:0000256" key="4">
    <source>
        <dbReference type="ARBA" id="ARBA00023136"/>
    </source>
</evidence>
<feature type="transmembrane region" description="Helical" evidence="5">
    <location>
        <begin position="52"/>
        <end position="73"/>
    </location>
</feature>
<dbReference type="RefSeq" id="WP_194075998.1">
    <property type="nucleotide sequence ID" value="NZ_CP061839.1"/>
</dbReference>
<sequence length="332" mass="36697">MLSFNRPILFLLFSVFPIFVILKRSKILFSPEFKLNLVNWNGIAPKVNPFTAFLYFISRLLFYAGVIFVITALTEPVVFKNNQVYTDSGNSIMFLVDISPSMAAKDINGETRIDAAKKIIRKFVHKYPGDSFGITALASSAALIVPPTIDHKVFLSRLDSLSIGELGDGTAIGMGIAVSSVYTAKAKPNSAYLILLSDGENNTGEINPKTAAETLTRKGIGFYVIGIGNSGYTVLEYTDKKNGKTYSASFYSKFDERELKNIAQYGNGKYASANSVEMLEEIFSVISKQVPAAPSDFIKITEENLYSYFLFAAIFCFAGAWVIRRIFLRIAL</sequence>
<dbReference type="SMART" id="SM00327">
    <property type="entry name" value="VWA"/>
    <property type="match status" value="1"/>
</dbReference>
<evidence type="ECO:0000259" key="6">
    <source>
        <dbReference type="PROSITE" id="PS50234"/>
    </source>
</evidence>
<proteinExistence type="predicted"/>
<organism evidence="7 8">
    <name type="scientific">Treponema pedis</name>
    <dbReference type="NCBI Taxonomy" id="409322"/>
    <lineage>
        <taxon>Bacteria</taxon>
        <taxon>Pseudomonadati</taxon>
        <taxon>Spirochaetota</taxon>
        <taxon>Spirochaetia</taxon>
        <taxon>Spirochaetales</taxon>
        <taxon>Treponemataceae</taxon>
        <taxon>Treponema</taxon>
    </lineage>
</organism>
<dbReference type="Proteomes" id="UP000593915">
    <property type="component" value="Chromosome"/>
</dbReference>